<proteinExistence type="predicted"/>
<dbReference type="PROSITE" id="PS01124">
    <property type="entry name" value="HTH_ARAC_FAMILY_2"/>
    <property type="match status" value="1"/>
</dbReference>
<keyword evidence="1" id="KW-0805">Transcription regulation</keyword>
<protein>
    <submittedName>
        <fullName evidence="5">Helix-turn-helix domain-containing protein</fullName>
    </submittedName>
</protein>
<reference evidence="5 6" key="1">
    <citation type="submission" date="2018-08" db="EMBL/GenBank/DDBJ databases">
        <title>Chitinophagaceae sp. K23C18032701, a novel bacterium isolated from forest soil.</title>
        <authorList>
            <person name="Wang C."/>
        </authorList>
    </citation>
    <scope>NUCLEOTIDE SEQUENCE [LARGE SCALE GENOMIC DNA]</scope>
    <source>
        <strain evidence="5 6">K23C18032701</strain>
    </source>
</reference>
<keyword evidence="2" id="KW-0238">DNA-binding</keyword>
<gene>
    <name evidence="5" type="ORF">DXN05_15185</name>
</gene>
<dbReference type="PANTHER" id="PTHR43280:SF32">
    <property type="entry name" value="TRANSCRIPTIONAL REGULATORY PROTEIN"/>
    <property type="match status" value="1"/>
</dbReference>
<evidence type="ECO:0000256" key="1">
    <source>
        <dbReference type="ARBA" id="ARBA00023015"/>
    </source>
</evidence>
<evidence type="ECO:0000313" key="5">
    <source>
        <dbReference type="EMBL" id="RFM27360.1"/>
    </source>
</evidence>
<comment type="caution">
    <text evidence="5">The sequence shown here is derived from an EMBL/GenBank/DDBJ whole genome shotgun (WGS) entry which is preliminary data.</text>
</comment>
<dbReference type="InterPro" id="IPR009057">
    <property type="entry name" value="Homeodomain-like_sf"/>
</dbReference>
<dbReference type="RefSeq" id="WP_116848118.1">
    <property type="nucleotide sequence ID" value="NZ_QTJU01000005.1"/>
</dbReference>
<dbReference type="EMBL" id="QTJU01000005">
    <property type="protein sequence ID" value="RFM27360.1"/>
    <property type="molecule type" value="Genomic_DNA"/>
</dbReference>
<dbReference type="GO" id="GO:0003700">
    <property type="term" value="F:DNA-binding transcription factor activity"/>
    <property type="evidence" value="ECO:0007669"/>
    <property type="project" value="InterPro"/>
</dbReference>
<feature type="domain" description="HTH araC/xylS-type" evidence="4">
    <location>
        <begin position="182"/>
        <end position="280"/>
    </location>
</feature>
<dbReference type="SUPFAM" id="SSF46689">
    <property type="entry name" value="Homeodomain-like"/>
    <property type="match status" value="1"/>
</dbReference>
<evidence type="ECO:0000256" key="2">
    <source>
        <dbReference type="ARBA" id="ARBA00023125"/>
    </source>
</evidence>
<organism evidence="5 6">
    <name type="scientific">Deminuibacter soli</name>
    <dbReference type="NCBI Taxonomy" id="2291815"/>
    <lineage>
        <taxon>Bacteria</taxon>
        <taxon>Pseudomonadati</taxon>
        <taxon>Bacteroidota</taxon>
        <taxon>Chitinophagia</taxon>
        <taxon>Chitinophagales</taxon>
        <taxon>Chitinophagaceae</taxon>
        <taxon>Deminuibacter</taxon>
    </lineage>
</organism>
<keyword evidence="6" id="KW-1185">Reference proteome</keyword>
<evidence type="ECO:0000313" key="6">
    <source>
        <dbReference type="Proteomes" id="UP000261284"/>
    </source>
</evidence>
<dbReference type="InterPro" id="IPR018060">
    <property type="entry name" value="HTH_AraC"/>
</dbReference>
<accession>A0A3E1NHD5</accession>
<evidence type="ECO:0000259" key="4">
    <source>
        <dbReference type="PROSITE" id="PS01124"/>
    </source>
</evidence>
<name>A0A3E1NHD5_9BACT</name>
<dbReference type="Pfam" id="PF12833">
    <property type="entry name" value="HTH_18"/>
    <property type="match status" value="1"/>
</dbReference>
<dbReference type="SMART" id="SM00342">
    <property type="entry name" value="HTH_ARAC"/>
    <property type="match status" value="1"/>
</dbReference>
<dbReference type="GO" id="GO:0043565">
    <property type="term" value="F:sequence-specific DNA binding"/>
    <property type="evidence" value="ECO:0007669"/>
    <property type="project" value="InterPro"/>
</dbReference>
<dbReference type="PANTHER" id="PTHR43280">
    <property type="entry name" value="ARAC-FAMILY TRANSCRIPTIONAL REGULATOR"/>
    <property type="match status" value="1"/>
</dbReference>
<dbReference type="OrthoDB" id="2585681at2"/>
<dbReference type="AlphaFoldDB" id="A0A3E1NHD5"/>
<dbReference type="Gene3D" id="1.10.10.60">
    <property type="entry name" value="Homeodomain-like"/>
    <property type="match status" value="1"/>
</dbReference>
<evidence type="ECO:0000256" key="3">
    <source>
        <dbReference type="ARBA" id="ARBA00023163"/>
    </source>
</evidence>
<sequence>MTSQFKQFSFKKIGLSTITAGMLDQLTQQNLREFIKVIFLRKGSRIQIDFKQYELAQDAIFFITEGQYYQLGETGTDGLLLYYNRDFYCVALHDKEVSCDGILFHNVYDIPVVYLDEERSAQIQSYLKEIASEFNAEDTTAEEMLRILLKQIIIRSTRIWKEANQAPAPESGDSKQEMEFARKFSQLVEWNYTTKHGVAEYAELLNLTPKALHKRIARYSTQTPNDIIKNRILLEAKRLLVHTSLTVKEIGYKLGYDDPAYFVRFFTNQASVSPQHFRKDYQLTGEVS</sequence>
<dbReference type="Proteomes" id="UP000261284">
    <property type="component" value="Unassembled WGS sequence"/>
</dbReference>
<keyword evidence="3" id="KW-0804">Transcription</keyword>